<dbReference type="FunFam" id="1.10.238.10:FF:000637">
    <property type="entry name" value="Putative calcium-binding protein CML20"/>
    <property type="match status" value="1"/>
</dbReference>
<name>A0ABD1ZLI3_9MARC</name>
<protein>
    <recommendedName>
        <fullName evidence="1">EF-hand domain-containing protein</fullName>
    </recommendedName>
</protein>
<accession>A0ABD1ZLI3</accession>
<dbReference type="Proteomes" id="UP001605036">
    <property type="component" value="Unassembled WGS sequence"/>
</dbReference>
<proteinExistence type="predicted"/>
<dbReference type="InterPro" id="IPR002048">
    <property type="entry name" value="EF_hand_dom"/>
</dbReference>
<dbReference type="Pfam" id="PF13833">
    <property type="entry name" value="EF-hand_8"/>
    <property type="match status" value="1"/>
</dbReference>
<dbReference type="PANTHER" id="PTHR46880:SF5">
    <property type="entry name" value="DUF4371 DOMAIN-CONTAINING PROTEIN"/>
    <property type="match status" value="1"/>
</dbReference>
<dbReference type="CDD" id="cd00051">
    <property type="entry name" value="EFh"/>
    <property type="match status" value="1"/>
</dbReference>
<dbReference type="SMART" id="SM00054">
    <property type="entry name" value="EFh"/>
    <property type="match status" value="2"/>
</dbReference>
<comment type="caution">
    <text evidence="2">The sequence shown here is derived from an EMBL/GenBank/DDBJ whole genome shotgun (WGS) entry which is preliminary data.</text>
</comment>
<gene>
    <name evidence="2" type="ORF">R1flu_019874</name>
</gene>
<dbReference type="PROSITE" id="PS50222">
    <property type="entry name" value="EF_HAND_2"/>
    <property type="match status" value="1"/>
</dbReference>
<evidence type="ECO:0000259" key="1">
    <source>
        <dbReference type="PROSITE" id="PS50222"/>
    </source>
</evidence>
<dbReference type="PANTHER" id="PTHR46880">
    <property type="entry name" value="RAS-ASSOCIATING DOMAIN-CONTAINING PROTEIN"/>
    <property type="match status" value="1"/>
</dbReference>
<dbReference type="EMBL" id="JBHFFA010000001">
    <property type="protein sequence ID" value="KAL2651746.1"/>
    <property type="molecule type" value="Genomic_DNA"/>
</dbReference>
<evidence type="ECO:0000313" key="2">
    <source>
        <dbReference type="EMBL" id="KAL2651746.1"/>
    </source>
</evidence>
<dbReference type="InterPro" id="IPR008906">
    <property type="entry name" value="HATC_C_dom"/>
</dbReference>
<dbReference type="AlphaFoldDB" id="A0ABD1ZLI3"/>
<dbReference type="Gene3D" id="1.10.238.10">
    <property type="entry name" value="EF-hand"/>
    <property type="match status" value="1"/>
</dbReference>
<dbReference type="InterPro" id="IPR011992">
    <property type="entry name" value="EF-hand-dom_pair"/>
</dbReference>
<organism evidence="2 3">
    <name type="scientific">Riccia fluitans</name>
    <dbReference type="NCBI Taxonomy" id="41844"/>
    <lineage>
        <taxon>Eukaryota</taxon>
        <taxon>Viridiplantae</taxon>
        <taxon>Streptophyta</taxon>
        <taxon>Embryophyta</taxon>
        <taxon>Marchantiophyta</taxon>
        <taxon>Marchantiopsida</taxon>
        <taxon>Marchantiidae</taxon>
        <taxon>Marchantiales</taxon>
        <taxon>Ricciaceae</taxon>
        <taxon>Riccia</taxon>
    </lineage>
</organism>
<dbReference type="SUPFAM" id="SSF47473">
    <property type="entry name" value="EF-hand"/>
    <property type="match status" value="1"/>
</dbReference>
<evidence type="ECO:0000313" key="3">
    <source>
        <dbReference type="Proteomes" id="UP001605036"/>
    </source>
</evidence>
<sequence length="275" mass="31245">MRGSKFFSIDIERSRLGSDLEEAIVFQKHFAQACIDALKEKFVDNDVVGAFHILSPSNMPSKMVKLRDWGQGPTEILCEHFGVAKPLSGVLQDPLLSSTLLCTKFFNFKSHAITTYNDLSFTQLWQLVDLSNSSKLKYPELSKLFAIVRVQCCSTAQCERGFSLQNIIKSKIRNRVTIEHLDWLLTICMVGPDLKEEQMDVEDILTDAIDLWKNSAHHRFLGKISFKNLKRVAKELGENMTDEELQEMIDEADRDGDGEIIAEEFYGIVIMTSLS</sequence>
<keyword evidence="3" id="KW-1185">Reference proteome</keyword>
<feature type="domain" description="EF-hand" evidence="1">
    <location>
        <begin position="240"/>
        <end position="275"/>
    </location>
</feature>
<dbReference type="Pfam" id="PF05699">
    <property type="entry name" value="Dimer_Tnp_hAT"/>
    <property type="match status" value="1"/>
</dbReference>
<reference evidence="2 3" key="1">
    <citation type="submission" date="2024-09" db="EMBL/GenBank/DDBJ databases">
        <title>Chromosome-scale assembly of Riccia fluitans.</title>
        <authorList>
            <person name="Paukszto L."/>
            <person name="Sawicki J."/>
            <person name="Karawczyk K."/>
            <person name="Piernik-Szablinska J."/>
            <person name="Szczecinska M."/>
            <person name="Mazdziarz M."/>
        </authorList>
    </citation>
    <scope>NUCLEOTIDE SEQUENCE [LARGE SCALE GENOMIC DNA]</scope>
    <source>
        <strain evidence="2">Rf_01</strain>
        <tissue evidence="2">Aerial parts of the thallus</tissue>
    </source>
</reference>